<protein>
    <submittedName>
        <fullName evidence="1">Matrixin family metalloprotease</fullName>
        <ecNumber evidence="1">3.4.24.-</ecNumber>
    </submittedName>
</protein>
<accession>A0ACD5DFP1</accession>
<proteinExistence type="predicted"/>
<sequence>MHKSHSIKKLLLTVIVLILANFGVVIPIHADTTNDNCNFHWHTPSVYVQSKTSSKGYNKLFDQAIRKYNQTNTITLVKTTSAGQITFSLKHILPKSPAATDNAKLLGDTILGNTHWESDGTQLTSCQIQINNRDLNQYGYTRQAKLHVIEHELGHALGLSHNSNDPKSIMYPVTKWNSKAKLARNDINNLKQLYSQPICG</sequence>
<dbReference type="EC" id="3.4.24.-" evidence="1"/>
<keyword evidence="1" id="KW-0482">Metalloprotease</keyword>
<keyword evidence="1" id="KW-0645">Protease</keyword>
<evidence type="ECO:0000313" key="2">
    <source>
        <dbReference type="Proteomes" id="UP001149860"/>
    </source>
</evidence>
<dbReference type="Proteomes" id="UP001149860">
    <property type="component" value="Chromosome"/>
</dbReference>
<keyword evidence="1" id="KW-0378">Hydrolase</keyword>
<keyword evidence="2" id="KW-1185">Reference proteome</keyword>
<name>A0ACD5DFP1_9LACO</name>
<evidence type="ECO:0000313" key="1">
    <source>
        <dbReference type="EMBL" id="XFD39973.1"/>
    </source>
</evidence>
<gene>
    <name evidence="1" type="ORF">O0236_001320</name>
</gene>
<reference evidence="1" key="1">
    <citation type="submission" date="2024-08" db="EMBL/GenBank/DDBJ databases">
        <title>Lentilactobacillus sp. nov., isolated from tree bark.</title>
        <authorList>
            <person name="Phuengjayaem S."/>
            <person name="Tanasupawat S."/>
        </authorList>
    </citation>
    <scope>NUCLEOTIDE SEQUENCE</scope>
    <source>
        <strain evidence="1">SPB1-3</strain>
    </source>
</reference>
<organism evidence="1 2">
    <name type="scientific">Lentilactobacillus terminaliae</name>
    <dbReference type="NCBI Taxonomy" id="3003483"/>
    <lineage>
        <taxon>Bacteria</taxon>
        <taxon>Bacillati</taxon>
        <taxon>Bacillota</taxon>
        <taxon>Bacilli</taxon>
        <taxon>Lactobacillales</taxon>
        <taxon>Lactobacillaceae</taxon>
        <taxon>Lentilactobacillus</taxon>
    </lineage>
</organism>
<dbReference type="EMBL" id="CP168151">
    <property type="protein sequence ID" value="XFD39973.1"/>
    <property type="molecule type" value="Genomic_DNA"/>
</dbReference>